<feature type="domain" description="CASPASE and TPR Repeat-Associated N-terminal" evidence="3">
    <location>
        <begin position="8"/>
        <end position="240"/>
    </location>
</feature>
<reference evidence="5 6" key="1">
    <citation type="submission" date="2019-10" db="EMBL/GenBank/DDBJ databases">
        <title>Whole genome shotgun sequence of Acrocarpospora corrugata NBRC 13972.</title>
        <authorList>
            <person name="Ichikawa N."/>
            <person name="Kimura A."/>
            <person name="Kitahashi Y."/>
            <person name="Komaki H."/>
            <person name="Oguchi A."/>
        </authorList>
    </citation>
    <scope>NUCLEOTIDE SEQUENCE [LARGE SCALE GENOMIC DNA]</scope>
    <source>
        <strain evidence="5 6">NBRC 13972</strain>
    </source>
</reference>
<keyword evidence="2" id="KW-1133">Transmembrane helix</keyword>
<keyword evidence="6" id="KW-1185">Reference proteome</keyword>
<evidence type="ECO:0000259" key="3">
    <source>
        <dbReference type="Pfam" id="PF20269"/>
    </source>
</evidence>
<keyword evidence="2" id="KW-0812">Transmembrane</keyword>
<evidence type="ECO:0000313" key="6">
    <source>
        <dbReference type="Proteomes" id="UP000334990"/>
    </source>
</evidence>
<dbReference type="Pfam" id="PF20270">
    <property type="entry name" value="CATRA-C"/>
    <property type="match status" value="1"/>
</dbReference>
<proteinExistence type="predicted"/>
<feature type="transmembrane region" description="Helical" evidence="2">
    <location>
        <begin position="445"/>
        <end position="466"/>
    </location>
</feature>
<dbReference type="EMBL" id="BLAD01000056">
    <property type="protein sequence ID" value="GES02225.1"/>
    <property type="molecule type" value="Genomic_DNA"/>
</dbReference>
<sequence>MTLTRHSLVVHLFTQHTDYPRLRTLWADCVHTFALTEPHPRPNIPTDPLADQNTLPATGPLAARHSPQNETQAVIRSHHDVLVLSLAFSPPEPHSPDAWADLETQWTRVAGNTTDWAIGETRLRLAYETTAPYGIDVGKPSRVGEDNPPSAGDNGPRSVGEAASSALDESGGTDEPSDAAEAVLAAVEENESSGTDAAAHGLYAVYREVGEPSDTRRLRTIEVVAPVAFGVESDHRTWSRRVEELPPFAAYLLAVAKVGYELRVHKPFDLRELRGQADNAVDRGLTALREIDEGPDAQVDPEVSLRLLTGVLAGPKGLTQRHTRLTEMRRTVEIAMSTMARHRDSEEGLFADDAELAAWFHQRLDDDLLYLGAARERVREVMPLLHVAAERALLEGKERLREKEAQSQKEQNNFNLAQAGFIGAVVMVLSAIQAFSYTVDAVPPSVHPAIISALGALALLSTLAAARILSARRALDRLVQGAAGLLGAALAWVALAWTHKAATGHPAPIVWTLAVSVAGFVIGATVTLLRHRRHRKAA</sequence>
<name>A0A5M3VZH2_9ACTN</name>
<feature type="region of interest" description="Disordered" evidence="1">
    <location>
        <begin position="39"/>
        <end position="70"/>
    </location>
</feature>
<dbReference type="RefSeq" id="WP_155338462.1">
    <property type="nucleotide sequence ID" value="NZ_BAAABN010000001.1"/>
</dbReference>
<dbReference type="Proteomes" id="UP000334990">
    <property type="component" value="Unassembled WGS sequence"/>
</dbReference>
<dbReference type="InterPro" id="IPR036259">
    <property type="entry name" value="MFS_trans_sf"/>
</dbReference>
<dbReference type="InterPro" id="IPR046923">
    <property type="entry name" value="CATRA-C"/>
</dbReference>
<feature type="transmembrane region" description="Helical" evidence="2">
    <location>
        <begin position="509"/>
        <end position="529"/>
    </location>
</feature>
<evidence type="ECO:0000256" key="2">
    <source>
        <dbReference type="SAM" id="Phobius"/>
    </source>
</evidence>
<dbReference type="OrthoDB" id="4149396at2"/>
<comment type="caution">
    <text evidence="5">The sequence shown here is derived from an EMBL/GenBank/DDBJ whole genome shotgun (WGS) entry which is preliminary data.</text>
</comment>
<evidence type="ECO:0000259" key="4">
    <source>
        <dbReference type="Pfam" id="PF20270"/>
    </source>
</evidence>
<accession>A0A5M3VZH2</accession>
<organism evidence="5 6">
    <name type="scientific">Acrocarpospora corrugata</name>
    <dbReference type="NCBI Taxonomy" id="35763"/>
    <lineage>
        <taxon>Bacteria</taxon>
        <taxon>Bacillati</taxon>
        <taxon>Actinomycetota</taxon>
        <taxon>Actinomycetes</taxon>
        <taxon>Streptosporangiales</taxon>
        <taxon>Streptosporangiaceae</taxon>
        <taxon>Acrocarpospora</taxon>
    </lineage>
</organism>
<feature type="transmembrane region" description="Helical" evidence="2">
    <location>
        <begin position="478"/>
        <end position="497"/>
    </location>
</feature>
<feature type="domain" description="CASPASE and TPR Repeat-Associated C-terminal" evidence="4">
    <location>
        <begin position="246"/>
        <end position="377"/>
    </location>
</feature>
<dbReference type="Pfam" id="PF20269">
    <property type="entry name" value="CATRA-N"/>
    <property type="match status" value="1"/>
</dbReference>
<dbReference type="InterPro" id="IPR046922">
    <property type="entry name" value="CATRA-N"/>
</dbReference>
<evidence type="ECO:0000256" key="1">
    <source>
        <dbReference type="SAM" id="MobiDB-lite"/>
    </source>
</evidence>
<feature type="transmembrane region" description="Helical" evidence="2">
    <location>
        <begin position="416"/>
        <end position="439"/>
    </location>
</feature>
<dbReference type="SUPFAM" id="SSF103473">
    <property type="entry name" value="MFS general substrate transporter"/>
    <property type="match status" value="1"/>
</dbReference>
<dbReference type="AlphaFoldDB" id="A0A5M3VZH2"/>
<keyword evidence="2" id="KW-0472">Membrane</keyword>
<feature type="region of interest" description="Disordered" evidence="1">
    <location>
        <begin position="134"/>
        <end position="179"/>
    </location>
</feature>
<gene>
    <name evidence="5" type="ORF">Acor_42900</name>
</gene>
<dbReference type="NCBIfam" id="NF038357">
    <property type="entry name" value="BN6_48550_fam"/>
    <property type="match status" value="1"/>
</dbReference>
<protein>
    <submittedName>
        <fullName evidence="5">Uncharacterized protein</fullName>
    </submittedName>
</protein>
<evidence type="ECO:0000313" key="5">
    <source>
        <dbReference type="EMBL" id="GES02225.1"/>
    </source>
</evidence>